<feature type="region of interest" description="Disordered" evidence="1">
    <location>
        <begin position="164"/>
        <end position="193"/>
    </location>
</feature>
<keyword evidence="3" id="KW-1185">Reference proteome</keyword>
<accession>A0AA36J1Z6</accession>
<feature type="compositionally biased region" description="Acidic residues" evidence="1">
    <location>
        <begin position="164"/>
        <end position="176"/>
    </location>
</feature>
<evidence type="ECO:0000313" key="2">
    <source>
        <dbReference type="EMBL" id="CAJ1398148.1"/>
    </source>
</evidence>
<evidence type="ECO:0000256" key="1">
    <source>
        <dbReference type="SAM" id="MobiDB-lite"/>
    </source>
</evidence>
<evidence type="ECO:0000313" key="3">
    <source>
        <dbReference type="Proteomes" id="UP001178507"/>
    </source>
</evidence>
<sequence>MASLSVRVSLHTFFYQQSGRVFNVDVTPQMTLMEVGTSAIEKMGAWSNQTEHQSFQKFEVHYKGKFHLVDGKLSDLDDINGVFHVVAVKGFYGETMKKKQDDKDGFYPVYPTLTIKQMKGVIEEMAHGDPCGSPIMRRSEWVPTPDDFALPPRAMDVEIDAISDHEESEDTSDHEDDSSSRGTVAEPDPEDDVGLVDFIDFGELADDMPCYDIDDDNKFSQGYLKDASDFQSVHPLPILLHIKEPKAGKLLFSLKVSDQNIAIADVKLLICQKIAKMPNADRKRSLGVDAFVLAYGEMTCADASILSDISSGQSEIDLVVLLRLRGGVKSVMSSITKPVKKSDLYMEKAKGVFKKIENQTYESETLKDAQGFSKYINQNVEHGGQIFKTAVSAMNSDAVKEALKIISANGRNFGSTEQKIEKVSAIMCGKMMRRLEEEEQKIRDVRNSIICGMISAYTCWCFKSGKYDNTDMKKMLKEQLRKLGVADGEIEDSEMSALTEMLSKSSV</sequence>
<reference evidence="2" key="1">
    <citation type="submission" date="2023-08" db="EMBL/GenBank/DDBJ databases">
        <authorList>
            <person name="Chen Y."/>
            <person name="Shah S."/>
            <person name="Dougan E. K."/>
            <person name="Thang M."/>
            <person name="Chan C."/>
        </authorList>
    </citation>
    <scope>NUCLEOTIDE SEQUENCE</scope>
</reference>
<protein>
    <submittedName>
        <fullName evidence="2">Uncharacterized protein</fullName>
    </submittedName>
</protein>
<gene>
    <name evidence="2" type="ORF">EVOR1521_LOCUS22010</name>
</gene>
<comment type="caution">
    <text evidence="2">The sequence shown here is derived from an EMBL/GenBank/DDBJ whole genome shotgun (WGS) entry which is preliminary data.</text>
</comment>
<organism evidence="2 3">
    <name type="scientific">Effrenium voratum</name>
    <dbReference type="NCBI Taxonomy" id="2562239"/>
    <lineage>
        <taxon>Eukaryota</taxon>
        <taxon>Sar</taxon>
        <taxon>Alveolata</taxon>
        <taxon>Dinophyceae</taxon>
        <taxon>Suessiales</taxon>
        <taxon>Symbiodiniaceae</taxon>
        <taxon>Effrenium</taxon>
    </lineage>
</organism>
<dbReference type="AlphaFoldDB" id="A0AA36J1Z6"/>
<proteinExistence type="predicted"/>
<name>A0AA36J1Z6_9DINO</name>
<dbReference type="Proteomes" id="UP001178507">
    <property type="component" value="Unassembled WGS sequence"/>
</dbReference>
<dbReference type="EMBL" id="CAUJNA010003292">
    <property type="protein sequence ID" value="CAJ1398148.1"/>
    <property type="molecule type" value="Genomic_DNA"/>
</dbReference>